<feature type="region of interest" description="Disordered" evidence="1">
    <location>
        <begin position="19"/>
        <end position="52"/>
    </location>
</feature>
<accession>Q171R7</accession>
<evidence type="ECO:0000313" key="3">
    <source>
        <dbReference type="Proteomes" id="UP000682892"/>
    </source>
</evidence>
<organism evidence="2 3">
    <name type="scientific">Aedes aegypti</name>
    <name type="common">Yellowfever mosquito</name>
    <name type="synonym">Culex aegypti</name>
    <dbReference type="NCBI Taxonomy" id="7159"/>
    <lineage>
        <taxon>Eukaryota</taxon>
        <taxon>Metazoa</taxon>
        <taxon>Ecdysozoa</taxon>
        <taxon>Arthropoda</taxon>
        <taxon>Hexapoda</taxon>
        <taxon>Insecta</taxon>
        <taxon>Pterygota</taxon>
        <taxon>Neoptera</taxon>
        <taxon>Endopterygota</taxon>
        <taxon>Diptera</taxon>
        <taxon>Nematocera</taxon>
        <taxon>Culicoidea</taxon>
        <taxon>Culicidae</taxon>
        <taxon>Culicinae</taxon>
        <taxon>Aedini</taxon>
        <taxon>Aedes</taxon>
        <taxon>Stegomyia</taxon>
    </lineage>
</organism>
<evidence type="ECO:0000256" key="1">
    <source>
        <dbReference type="SAM" id="MobiDB-lite"/>
    </source>
</evidence>
<dbReference type="HOGENOM" id="CLU_3089084_0_0_1"/>
<gene>
    <name evidence="2" type="ORF">AaeL_AAEL007553</name>
</gene>
<dbReference type="AlphaFoldDB" id="Q171R7"/>
<proteinExistence type="predicted"/>
<name>Q171R7_AEDAE</name>
<sequence length="52" mass="5873">MVEVRNLRTNALDRGWIKSSGGRERTLGPREQFAGQTGRAQSVQHQHRTINA</sequence>
<reference evidence="2" key="3">
    <citation type="submission" date="2012-09" db="EMBL/GenBank/DDBJ databases">
        <authorList>
            <consortium name="VectorBase"/>
        </authorList>
    </citation>
    <scope>NUCLEOTIDE SEQUENCE</scope>
    <source>
        <strain evidence="2">Liverpool</strain>
    </source>
</reference>
<evidence type="ECO:0000313" key="2">
    <source>
        <dbReference type="EMBL" id="EAT40750.1"/>
    </source>
</evidence>
<dbReference type="EMBL" id="CH477447">
    <property type="protein sequence ID" value="EAT40750.1"/>
    <property type="molecule type" value="Genomic_DNA"/>
</dbReference>
<dbReference type="Proteomes" id="UP000682892">
    <property type="component" value="Unassembled WGS sequence"/>
</dbReference>
<reference evidence="2" key="2">
    <citation type="journal article" date="2007" name="Science">
        <title>Genome sequence of Aedes aegypti, a major arbovirus vector.</title>
        <authorList>
            <person name="Nene V."/>
            <person name="Wortman J.R."/>
            <person name="Lawson D."/>
            <person name="Haas B."/>
            <person name="Kodira C."/>
            <person name="Tu Z.J."/>
            <person name="Loftus B."/>
            <person name="Xi Z."/>
            <person name="Megy K."/>
            <person name="Grabherr M."/>
            <person name="Ren Q."/>
            <person name="Zdobnov E.M."/>
            <person name="Lobo N.F."/>
            <person name="Campbell K.S."/>
            <person name="Brown S.E."/>
            <person name="Bonaldo M.F."/>
            <person name="Zhu J."/>
            <person name="Sinkins S.P."/>
            <person name="Hogenkamp D.G."/>
            <person name="Amedeo P."/>
            <person name="Arensburger P."/>
            <person name="Atkinson P.W."/>
            <person name="Bidwell S."/>
            <person name="Biedler J."/>
            <person name="Birney E."/>
            <person name="Bruggner R.V."/>
            <person name="Costas J."/>
            <person name="Coy M.R."/>
            <person name="Crabtree J."/>
            <person name="Crawford M."/>
            <person name="Debruyn B."/>
            <person name="Decaprio D."/>
            <person name="Eiglmeier K."/>
            <person name="Eisenstadt E."/>
            <person name="El-Dorry H."/>
            <person name="Gelbart W.M."/>
            <person name="Gomes S.L."/>
            <person name="Hammond M."/>
            <person name="Hannick L.I."/>
            <person name="Hogan J.R."/>
            <person name="Holmes M.H."/>
            <person name="Jaffe D."/>
            <person name="Johnston J.S."/>
            <person name="Kennedy R.C."/>
            <person name="Koo H."/>
            <person name="Kravitz S."/>
            <person name="Kriventseva E.V."/>
            <person name="Kulp D."/>
            <person name="Labutti K."/>
            <person name="Lee E."/>
            <person name="Li S."/>
            <person name="Lovin D.D."/>
            <person name="Mao C."/>
            <person name="Mauceli E."/>
            <person name="Menck C.F."/>
            <person name="Miller J.R."/>
            <person name="Montgomery P."/>
            <person name="Mori A."/>
            <person name="Nascimento A.L."/>
            <person name="Naveira H.F."/>
            <person name="Nusbaum C."/>
            <person name="O'leary S."/>
            <person name="Orvis J."/>
            <person name="Pertea M."/>
            <person name="Quesneville H."/>
            <person name="Reidenbach K.R."/>
            <person name="Rogers Y.H."/>
            <person name="Roth C.W."/>
            <person name="Schneider J.R."/>
            <person name="Schatz M."/>
            <person name="Shumway M."/>
            <person name="Stanke M."/>
            <person name="Stinson E.O."/>
            <person name="Tubio J.M."/>
            <person name="Vanzee J.P."/>
            <person name="Verjovski-Almeida S."/>
            <person name="Werner D."/>
            <person name="White O."/>
            <person name="Wyder S."/>
            <person name="Zeng Q."/>
            <person name="Zhao Q."/>
            <person name="Zhao Y."/>
            <person name="Hill C.A."/>
            <person name="Raikhel A.S."/>
            <person name="Soares M.B."/>
            <person name="Knudson D.L."/>
            <person name="Lee N.H."/>
            <person name="Galagan J."/>
            <person name="Salzberg S.L."/>
            <person name="Paulsen I.T."/>
            <person name="Dimopoulos G."/>
            <person name="Collins F.H."/>
            <person name="Birren B."/>
            <person name="Fraser-Liggett C.M."/>
            <person name="Severson D.W."/>
        </authorList>
    </citation>
    <scope>NUCLEOTIDE SEQUENCE [LARGE SCALE GENOMIC DNA]</scope>
    <source>
        <strain evidence="2">Liverpool</strain>
    </source>
</reference>
<feature type="compositionally biased region" description="Polar residues" evidence="1">
    <location>
        <begin position="34"/>
        <end position="44"/>
    </location>
</feature>
<reference evidence="2" key="1">
    <citation type="submission" date="2005-10" db="EMBL/GenBank/DDBJ databases">
        <authorList>
            <person name="Loftus B.J."/>
            <person name="Nene V.M."/>
            <person name="Hannick L.I."/>
            <person name="Bidwell S."/>
            <person name="Haas B."/>
            <person name="Amedeo P."/>
            <person name="Orvis J."/>
            <person name="Wortman J.R."/>
            <person name="White O.R."/>
            <person name="Salzberg S."/>
            <person name="Shumway M."/>
            <person name="Koo H."/>
            <person name="Zhao Y."/>
            <person name="Holmes M."/>
            <person name="Miller J."/>
            <person name="Schatz M."/>
            <person name="Pop M."/>
            <person name="Pai G."/>
            <person name="Utterback T."/>
            <person name="Rogers Y.-H."/>
            <person name="Kravitz S."/>
            <person name="Fraser C.M."/>
        </authorList>
    </citation>
    <scope>NUCLEOTIDE SEQUENCE</scope>
    <source>
        <strain evidence="2">Liverpool</strain>
    </source>
</reference>
<protein>
    <submittedName>
        <fullName evidence="2">AAEL007553-PA</fullName>
    </submittedName>
</protein>
<dbReference type="PaxDb" id="7159-AAEL007553-PA"/>